<evidence type="ECO:0000313" key="2">
    <source>
        <dbReference type="EMBL" id="OGK04308.1"/>
    </source>
</evidence>
<dbReference type="AlphaFoldDB" id="A0A1F7FCD7"/>
<proteinExistence type="predicted"/>
<dbReference type="Gene3D" id="3.40.50.620">
    <property type="entry name" value="HUPs"/>
    <property type="match status" value="1"/>
</dbReference>
<dbReference type="NCBIfam" id="TIGR00290">
    <property type="entry name" value="MJ0570_dom"/>
    <property type="match status" value="1"/>
</dbReference>
<evidence type="ECO:0000313" key="3">
    <source>
        <dbReference type="Proteomes" id="UP000179243"/>
    </source>
</evidence>
<organism evidence="2 3">
    <name type="scientific">Candidatus Raymondbacteria bacterium RIFOXYD12_FULL_49_13</name>
    <dbReference type="NCBI Taxonomy" id="1817890"/>
    <lineage>
        <taxon>Bacteria</taxon>
        <taxon>Raymondiibacteriota</taxon>
    </lineage>
</organism>
<dbReference type="PANTHER" id="PTHR12196">
    <property type="entry name" value="DOMAIN OF UNKNOWN FUNCTION 71 DUF71 -CONTAINING PROTEIN"/>
    <property type="match status" value="1"/>
</dbReference>
<dbReference type="InterPro" id="IPR014729">
    <property type="entry name" value="Rossmann-like_a/b/a_fold"/>
</dbReference>
<dbReference type="SUPFAM" id="SSF52402">
    <property type="entry name" value="Adenine nucleotide alpha hydrolases-like"/>
    <property type="match status" value="1"/>
</dbReference>
<comment type="caution">
    <text evidence="2">The sequence shown here is derived from an EMBL/GenBank/DDBJ whole genome shotgun (WGS) entry which is preliminary data.</text>
</comment>
<sequence>MGKTIFAWSSGKDSALALHALHQQQEHEIAALLTTMTGEYDRVSMHGVRKTLVEEQAQSLGYPLDIVWIPKGCSNDDYEANMRTCLEKHKQQGVTAVAFGDIFLEDLKKYREENLDRIGLRALFPIWKRNTRELAETFIASGFEAVVTCVDTKCLDAGFCGRSFNNVFLANLPGSVDPCGENGEFHTFSYAGPIFEKRIAFNTGEKVLRDERFCFCDLLPG</sequence>
<dbReference type="CDD" id="cd01994">
    <property type="entry name" value="AANH_PF0828-like"/>
    <property type="match status" value="1"/>
</dbReference>
<dbReference type="Pfam" id="PF01902">
    <property type="entry name" value="Diphthami_syn_2"/>
    <property type="match status" value="1"/>
</dbReference>
<dbReference type="EMBL" id="MFYX01000074">
    <property type="protein sequence ID" value="OGK04308.1"/>
    <property type="molecule type" value="Genomic_DNA"/>
</dbReference>
<gene>
    <name evidence="2" type="ORF">A2519_17830</name>
</gene>
<name>A0A1F7FCD7_UNCRA</name>
<dbReference type="PIRSF" id="PIRSF039123">
    <property type="entry name" value="Diphthamide_synthase"/>
    <property type="match status" value="1"/>
</dbReference>
<dbReference type="Gene3D" id="3.90.1490.10">
    <property type="entry name" value="putative n-type atp pyrophosphatase, domain 2"/>
    <property type="match status" value="1"/>
</dbReference>
<accession>A0A1F7FCD7</accession>
<dbReference type="GO" id="GO:0017178">
    <property type="term" value="F:diphthine-ammonia ligase activity"/>
    <property type="evidence" value="ECO:0007669"/>
    <property type="project" value="TreeGrafter"/>
</dbReference>
<dbReference type="PANTHER" id="PTHR12196:SF2">
    <property type="entry name" value="DIPHTHINE--AMMONIA LIGASE"/>
    <property type="match status" value="1"/>
</dbReference>
<dbReference type="Proteomes" id="UP000179243">
    <property type="component" value="Unassembled WGS sequence"/>
</dbReference>
<feature type="domain" description="Diphthamide synthase" evidence="1">
    <location>
        <begin position="3"/>
        <end position="209"/>
    </location>
</feature>
<evidence type="ECO:0000259" key="1">
    <source>
        <dbReference type="Pfam" id="PF01902"/>
    </source>
</evidence>
<protein>
    <recommendedName>
        <fullName evidence="1">Diphthamide synthase domain-containing protein</fullName>
    </recommendedName>
</protein>
<dbReference type="InterPro" id="IPR030662">
    <property type="entry name" value="DPH6/MJ0570"/>
</dbReference>
<dbReference type="InterPro" id="IPR002761">
    <property type="entry name" value="Diphthami_syn_dom"/>
</dbReference>
<reference evidence="2 3" key="1">
    <citation type="journal article" date="2016" name="Nat. Commun.">
        <title>Thousands of microbial genomes shed light on interconnected biogeochemical processes in an aquifer system.</title>
        <authorList>
            <person name="Anantharaman K."/>
            <person name="Brown C.T."/>
            <person name="Hug L.A."/>
            <person name="Sharon I."/>
            <person name="Castelle C.J."/>
            <person name="Probst A.J."/>
            <person name="Thomas B.C."/>
            <person name="Singh A."/>
            <person name="Wilkins M.J."/>
            <person name="Karaoz U."/>
            <person name="Brodie E.L."/>
            <person name="Williams K.H."/>
            <person name="Hubbard S.S."/>
            <person name="Banfield J.F."/>
        </authorList>
    </citation>
    <scope>NUCLEOTIDE SEQUENCE [LARGE SCALE GENOMIC DNA]</scope>
</reference>
<dbReference type="GO" id="GO:0017183">
    <property type="term" value="P:protein histidyl modification to diphthamide"/>
    <property type="evidence" value="ECO:0007669"/>
    <property type="project" value="TreeGrafter"/>
</dbReference>